<dbReference type="Gene3D" id="2.60.40.10">
    <property type="entry name" value="Immunoglobulins"/>
    <property type="match status" value="1"/>
</dbReference>
<keyword evidence="4" id="KW-0732">Signal</keyword>
<feature type="region of interest" description="Disordered" evidence="3">
    <location>
        <begin position="646"/>
        <end position="667"/>
    </location>
</feature>
<dbReference type="InterPro" id="IPR017853">
    <property type="entry name" value="GH"/>
</dbReference>
<dbReference type="InterPro" id="IPR001764">
    <property type="entry name" value="Glyco_hydro_3_N"/>
</dbReference>
<feature type="compositionally biased region" description="Polar residues" evidence="3">
    <location>
        <begin position="646"/>
        <end position="655"/>
    </location>
</feature>
<organism evidence="6 7">
    <name type="scientific">Streptomyces botrytidirepellens</name>
    <dbReference type="NCBI Taxonomy" id="2486417"/>
    <lineage>
        <taxon>Bacteria</taxon>
        <taxon>Bacillati</taxon>
        <taxon>Actinomycetota</taxon>
        <taxon>Actinomycetes</taxon>
        <taxon>Kitasatosporales</taxon>
        <taxon>Streptomycetaceae</taxon>
        <taxon>Streptomyces</taxon>
    </lineage>
</organism>
<name>A0A3M8X1W2_9ACTN</name>
<proteinExistence type="inferred from homology"/>
<accession>A0A3M8X1W2</accession>
<feature type="signal peptide" evidence="4">
    <location>
        <begin position="1"/>
        <end position="37"/>
    </location>
</feature>
<protein>
    <submittedName>
        <fullName evidence="6">Beta-glucosidase</fullName>
    </submittedName>
</protein>
<dbReference type="GO" id="GO:0005975">
    <property type="term" value="P:carbohydrate metabolic process"/>
    <property type="evidence" value="ECO:0007669"/>
    <property type="project" value="InterPro"/>
</dbReference>
<dbReference type="Gene3D" id="3.20.20.300">
    <property type="entry name" value="Glycoside hydrolase, family 3, N-terminal domain"/>
    <property type="match status" value="1"/>
</dbReference>
<dbReference type="Gene3D" id="2.60.120.380">
    <property type="match status" value="1"/>
</dbReference>
<dbReference type="Pfam" id="PF00933">
    <property type="entry name" value="Glyco_hydro_3"/>
    <property type="match status" value="1"/>
</dbReference>
<dbReference type="InterPro" id="IPR013783">
    <property type="entry name" value="Ig-like_fold"/>
</dbReference>
<evidence type="ECO:0000313" key="7">
    <source>
        <dbReference type="Proteomes" id="UP000275401"/>
    </source>
</evidence>
<dbReference type="PANTHER" id="PTHR42715">
    <property type="entry name" value="BETA-GLUCOSIDASE"/>
    <property type="match status" value="1"/>
</dbReference>
<dbReference type="PRINTS" id="PR00133">
    <property type="entry name" value="GLHYDRLASE3"/>
</dbReference>
<dbReference type="InterPro" id="IPR036962">
    <property type="entry name" value="Glyco_hydro_3_N_sf"/>
</dbReference>
<dbReference type="InterPro" id="IPR002772">
    <property type="entry name" value="Glyco_hydro_3_C"/>
</dbReference>
<dbReference type="AlphaFoldDB" id="A0A3M8X1W2"/>
<sequence>MEFNRTSVRRRRKSRLRRTALIAGASAMLLAAGTAVAPGASGVGAGDARGTVSVSPRVAALIARMSLDEKLSFVHGGTDPRALGQAGYIPGVPRLGIPELRLTDGPAGVRVNAHATAMPAPVALASSFDDRLARTFGQVIGRDGRALGQDVLLSPMTNIIRVPYAGRNFETFSEDPLLSSRMVSGEIGGVQSQGLMATVKHYAENNQEDNRMGVNVNVDEQTLRQIELPAFEAAVKAGAGSVMCSYNSVNGSHGCGSDELLNSILKEQWGFQGWVMSDWSAAHATTDIVNGLDQEMPSGVFLGDKLKTAITNGTIPVSELNDSVARILGQMNKFGLLDGTAGQRPARDPKGGAKVAQKVAESGSVLLKNTGKALPLTGEDTNIGLIGPTAKTPKVTGGGSSNVVPDSAASPLATITQRAGRNATVRYAAGVDNTGAPLPTTALSPALPVGSDGTITVTPDASFDYSGTLTVPADGDYSFVYDLPAAYGALKIDGKSVITGFLGSSSATVHLTAGTHRFAANAQAIQGAPAKIRLNWVTPQAAQAARKQAVALARQVETPIVFAYDDGTEGVDRKNLSLPADQNGLISAVADANPNTIVVLNTGSSITMPWLSKVKAVLDTYYPGQNGAEATARLLYGDVNPSGKTTQTFPASESATPVAGDPLRYPGVDNQENYSEGIYVGYRWYDKEKAAPLFPFGYGLSYTSFAYRDLAVRQSHGKLTVSFTLKNTGTRDGDEVAQVYVGASPETTAPQAVRSLGGYQKVHLRAGQSKTVRIQVDAQQLKYWNASSHAWELGTGHREVWVGSSSRTLPLHGGVKVTR</sequence>
<comment type="similarity">
    <text evidence="1">Belongs to the glycosyl hydrolase 3 family.</text>
</comment>
<dbReference type="SUPFAM" id="SSF52279">
    <property type="entry name" value="Beta-D-glucan exohydrolase, C-terminal domain"/>
    <property type="match status" value="1"/>
</dbReference>
<evidence type="ECO:0000256" key="4">
    <source>
        <dbReference type="SAM" id="SignalP"/>
    </source>
</evidence>
<feature type="chain" id="PRO_5018175269" evidence="4">
    <location>
        <begin position="38"/>
        <end position="819"/>
    </location>
</feature>
<dbReference type="Gene3D" id="3.40.50.1700">
    <property type="entry name" value="Glycoside hydrolase family 3 C-terminal domain"/>
    <property type="match status" value="1"/>
</dbReference>
<dbReference type="PANTHER" id="PTHR42715:SF10">
    <property type="entry name" value="BETA-GLUCOSIDASE"/>
    <property type="match status" value="1"/>
</dbReference>
<dbReference type="Pfam" id="PF01915">
    <property type="entry name" value="Glyco_hydro_3_C"/>
    <property type="match status" value="1"/>
</dbReference>
<dbReference type="InterPro" id="IPR050288">
    <property type="entry name" value="Cellulose_deg_GH3"/>
</dbReference>
<gene>
    <name evidence="6" type="ORF">EEJ42_04565</name>
</gene>
<evidence type="ECO:0000256" key="1">
    <source>
        <dbReference type="ARBA" id="ARBA00005336"/>
    </source>
</evidence>
<dbReference type="SUPFAM" id="SSF51445">
    <property type="entry name" value="(Trans)glycosidases"/>
    <property type="match status" value="1"/>
</dbReference>
<keyword evidence="7" id="KW-1185">Reference proteome</keyword>
<dbReference type="InterPro" id="IPR026891">
    <property type="entry name" value="Fn3-like"/>
</dbReference>
<reference evidence="6 7" key="1">
    <citation type="submission" date="2018-11" db="EMBL/GenBank/DDBJ databases">
        <title>The Potential of Streptomyces as Biocontrol Agents against the Tomato grey mould, Botrytis cinerea (Gray mold) Frontiers in Microbiology.</title>
        <authorList>
            <person name="Li D."/>
        </authorList>
    </citation>
    <scope>NUCLEOTIDE SEQUENCE [LARGE SCALE GENOMIC DNA]</scope>
    <source>
        <strain evidence="6 7">NEAU-LD23</strain>
    </source>
</reference>
<comment type="caution">
    <text evidence="6">The sequence shown here is derived from an EMBL/GenBank/DDBJ whole genome shotgun (WGS) entry which is preliminary data.</text>
</comment>
<dbReference type="PROSITE" id="PS51820">
    <property type="entry name" value="PA14"/>
    <property type="match status" value="1"/>
</dbReference>
<dbReference type="GO" id="GO:0004553">
    <property type="term" value="F:hydrolase activity, hydrolyzing O-glycosyl compounds"/>
    <property type="evidence" value="ECO:0007669"/>
    <property type="project" value="InterPro"/>
</dbReference>
<feature type="domain" description="PA14" evidence="5">
    <location>
        <begin position="418"/>
        <end position="550"/>
    </location>
</feature>
<dbReference type="SMART" id="SM01217">
    <property type="entry name" value="Fn3_like"/>
    <property type="match status" value="1"/>
</dbReference>
<evidence type="ECO:0000313" key="6">
    <source>
        <dbReference type="EMBL" id="RNG34951.1"/>
    </source>
</evidence>
<dbReference type="InterPro" id="IPR037524">
    <property type="entry name" value="PA14/GLEYA"/>
</dbReference>
<dbReference type="Pfam" id="PF14310">
    <property type="entry name" value="Fn3-like"/>
    <property type="match status" value="1"/>
</dbReference>
<keyword evidence="2" id="KW-0378">Hydrolase</keyword>
<evidence type="ECO:0000256" key="3">
    <source>
        <dbReference type="SAM" id="MobiDB-lite"/>
    </source>
</evidence>
<dbReference type="EMBL" id="RIBZ01000063">
    <property type="protein sequence ID" value="RNG34951.1"/>
    <property type="molecule type" value="Genomic_DNA"/>
</dbReference>
<evidence type="ECO:0000256" key="2">
    <source>
        <dbReference type="ARBA" id="ARBA00022801"/>
    </source>
</evidence>
<dbReference type="InterPro" id="IPR036881">
    <property type="entry name" value="Glyco_hydro_3_C_sf"/>
</dbReference>
<evidence type="ECO:0000259" key="5">
    <source>
        <dbReference type="PROSITE" id="PS51820"/>
    </source>
</evidence>
<dbReference type="Proteomes" id="UP000275401">
    <property type="component" value="Unassembled WGS sequence"/>
</dbReference>